<accession>A0A2N5GG33</accession>
<feature type="binding site" evidence="2">
    <location>
        <position position="205"/>
    </location>
    <ligand>
        <name>substrate</name>
    </ligand>
</feature>
<dbReference type="InterPro" id="IPR029058">
    <property type="entry name" value="AB_hydrolase_fold"/>
</dbReference>
<evidence type="ECO:0000256" key="3">
    <source>
        <dbReference type="PIRSR" id="PIRSR000443-1"/>
    </source>
</evidence>
<reference evidence="5 7" key="1">
    <citation type="submission" date="2017-11" db="EMBL/GenBank/DDBJ databases">
        <title>Comparitive Functional Genomics of Dry Heat Resistant strains isolated from the Viking Spacecraft.</title>
        <authorList>
            <person name="Seuylemezian A."/>
            <person name="Cooper K."/>
            <person name="Vaishampayan P."/>
        </authorList>
    </citation>
    <scope>NUCLEOTIDE SEQUENCE [LARGE SCALE GENOMIC DNA]</scope>
    <source>
        <strain evidence="5 7">M4.6</strain>
    </source>
</reference>
<comment type="caution">
    <text evidence="5">The sequence shown here is derived from an EMBL/GenBank/DDBJ whole genome shotgun (WGS) entry which is preliminary data.</text>
</comment>
<evidence type="ECO:0000256" key="2">
    <source>
        <dbReference type="HAMAP-Rule" id="MF_00296"/>
    </source>
</evidence>
<comment type="similarity">
    <text evidence="2">Belongs to the AB hydrolase superfamily. MetX family.</text>
</comment>
<dbReference type="Gene3D" id="1.10.1740.110">
    <property type="match status" value="1"/>
</dbReference>
<gene>
    <name evidence="2" type="primary">metXA</name>
    <name evidence="5" type="ORF">CU635_21760</name>
    <name evidence="6" type="ORF">CVD25_18885</name>
</gene>
<dbReference type="EMBL" id="PGVD01000059">
    <property type="protein sequence ID" value="PLR91991.1"/>
    <property type="molecule type" value="Genomic_DNA"/>
</dbReference>
<evidence type="ECO:0000313" key="5">
    <source>
        <dbReference type="EMBL" id="PLR79691.1"/>
    </source>
</evidence>
<organism evidence="5 7">
    <name type="scientific">Bacillus canaveralius</name>
    <dbReference type="NCBI Taxonomy" id="1403243"/>
    <lineage>
        <taxon>Bacteria</taxon>
        <taxon>Bacillati</taxon>
        <taxon>Bacillota</taxon>
        <taxon>Bacilli</taxon>
        <taxon>Bacillales</taxon>
        <taxon>Bacillaceae</taxon>
        <taxon>Bacillus</taxon>
    </lineage>
</organism>
<feature type="active site" description="Nucleophile" evidence="2 3">
    <location>
        <position position="137"/>
    </location>
</feature>
<dbReference type="GO" id="GO:0005737">
    <property type="term" value="C:cytoplasm"/>
    <property type="evidence" value="ECO:0007669"/>
    <property type="project" value="UniProtKB-SubCell"/>
</dbReference>
<keyword evidence="2" id="KW-0486">Methionine biosynthesis</keyword>
<sequence length="361" mass="40201">MEYGKVNIGSFTFDSGDQLEEVELAYELAGKRNRPVVIVCHALTGNQNTVGTNDQPGWWSGLIGPGRYIDTNEYMVITFNVLGGCSGSTGPASINPKTGSTYKQDFPEITIRDIVRAQHQALQKLGIHEAKAIIGGSLGGMQAWEWGILYPSFSELLIPLAATPFLSDYAIAFNTIGRTAIMADPEWQGGYYPDGKKLAGLEIARMVGMVTYRTDYLFSNRFQREQKVDGAEFQVESYLKYQGEKLAARFDANSYLRLLSAMDRHDIGFNRKNWQEALKQVQASVLLLGFTGDLLYPPHAIKEAADLLLEQNKESVFFEVKTNFGHDGFLTEFSNWSGHIKTALDSGLRGVDKCKPLTLYY</sequence>
<dbReference type="OrthoDB" id="9800754at2"/>
<keyword evidence="2" id="KW-0963">Cytoplasm</keyword>
<dbReference type="PANTHER" id="PTHR32268">
    <property type="entry name" value="HOMOSERINE O-ACETYLTRANSFERASE"/>
    <property type="match status" value="1"/>
</dbReference>
<name>A0A2N5GG33_9BACI</name>
<evidence type="ECO:0000256" key="1">
    <source>
        <dbReference type="ARBA" id="ARBA00022679"/>
    </source>
</evidence>
<dbReference type="AlphaFoldDB" id="A0A2N5GG33"/>
<feature type="binding site" evidence="2">
    <location>
        <position position="327"/>
    </location>
    <ligand>
        <name>substrate</name>
    </ligand>
</feature>
<dbReference type="PANTHER" id="PTHR32268:SF11">
    <property type="entry name" value="HOMOSERINE O-ACETYLTRANSFERASE"/>
    <property type="match status" value="1"/>
</dbReference>
<comment type="function">
    <text evidence="2">Transfers an acetyl group from acetyl-CoA to L-homoserine, forming acetyl-L-homoserine.</text>
</comment>
<evidence type="ECO:0000259" key="4">
    <source>
        <dbReference type="Pfam" id="PF00561"/>
    </source>
</evidence>
<dbReference type="NCBIfam" id="NF001209">
    <property type="entry name" value="PRK00175.1"/>
    <property type="match status" value="1"/>
</dbReference>
<evidence type="ECO:0000313" key="8">
    <source>
        <dbReference type="Proteomes" id="UP000235114"/>
    </source>
</evidence>
<dbReference type="HAMAP" id="MF_00296">
    <property type="entry name" value="MetX_acyltransf"/>
    <property type="match status" value="1"/>
</dbReference>
<comment type="caution">
    <text evidence="2">Lacks conserved residue(s) required for the propagation of feature annotation.</text>
</comment>
<feature type="active site" evidence="2 3">
    <location>
        <position position="326"/>
    </location>
</feature>
<comment type="subunit">
    <text evidence="2">Homodimer.</text>
</comment>
<dbReference type="GO" id="GO:0004414">
    <property type="term" value="F:homoserine O-acetyltransferase activity"/>
    <property type="evidence" value="ECO:0007669"/>
    <property type="project" value="UniProtKB-UniRule"/>
</dbReference>
<keyword evidence="8" id="KW-1185">Reference proteome</keyword>
<dbReference type="GO" id="GO:0009092">
    <property type="term" value="P:homoserine metabolic process"/>
    <property type="evidence" value="ECO:0007669"/>
    <property type="project" value="TreeGrafter"/>
</dbReference>
<dbReference type="InterPro" id="IPR000073">
    <property type="entry name" value="AB_hydrolase_1"/>
</dbReference>
<dbReference type="GO" id="GO:0009086">
    <property type="term" value="P:methionine biosynthetic process"/>
    <property type="evidence" value="ECO:0007669"/>
    <property type="project" value="UniProtKB-UniRule"/>
</dbReference>
<keyword evidence="2" id="KW-0012">Acyltransferase</keyword>
<dbReference type="EC" id="2.3.1.31" evidence="2"/>
<keyword evidence="2" id="KW-0028">Amino-acid biosynthesis</keyword>
<comment type="catalytic activity">
    <reaction evidence="2">
        <text>L-homoserine + acetyl-CoA = O-acetyl-L-homoserine + CoA</text>
        <dbReference type="Rhea" id="RHEA:13701"/>
        <dbReference type="ChEBI" id="CHEBI:57287"/>
        <dbReference type="ChEBI" id="CHEBI:57288"/>
        <dbReference type="ChEBI" id="CHEBI:57476"/>
        <dbReference type="ChEBI" id="CHEBI:57716"/>
        <dbReference type="EC" id="2.3.1.31"/>
    </reaction>
</comment>
<proteinExistence type="inferred from homology"/>
<feature type="active site" evidence="2 3">
    <location>
        <position position="293"/>
    </location>
</feature>
<dbReference type="EMBL" id="PGVA01000081">
    <property type="protein sequence ID" value="PLR79691.1"/>
    <property type="molecule type" value="Genomic_DNA"/>
</dbReference>
<dbReference type="Pfam" id="PF00561">
    <property type="entry name" value="Abhydrolase_1"/>
    <property type="match status" value="1"/>
</dbReference>
<comment type="pathway">
    <text evidence="2">Amino-acid biosynthesis; L-methionine biosynthesis via de novo pathway; O-acetyl-L-homoserine from L-homoserine: step 1/1.</text>
</comment>
<dbReference type="PIRSF" id="PIRSF000443">
    <property type="entry name" value="Homoser_Ac_trans"/>
    <property type="match status" value="1"/>
</dbReference>
<dbReference type="Gene3D" id="3.40.50.1820">
    <property type="entry name" value="alpha/beta hydrolase"/>
    <property type="match status" value="1"/>
</dbReference>
<evidence type="ECO:0000313" key="7">
    <source>
        <dbReference type="Proteomes" id="UP000234951"/>
    </source>
</evidence>
<keyword evidence="1 2" id="KW-0808">Transferase</keyword>
<dbReference type="SUPFAM" id="SSF53474">
    <property type="entry name" value="alpha/beta-Hydrolases"/>
    <property type="match status" value="1"/>
</dbReference>
<dbReference type="Proteomes" id="UP000235114">
    <property type="component" value="Unassembled WGS sequence"/>
</dbReference>
<evidence type="ECO:0000313" key="6">
    <source>
        <dbReference type="EMBL" id="PLR91991.1"/>
    </source>
</evidence>
<reference evidence="6 8" key="2">
    <citation type="submission" date="2017-12" db="EMBL/GenBank/DDBJ databases">
        <title>Comparative Functional Genomics of Dry Heat Resistant strains isolated from the Viking Spacecraft.</title>
        <authorList>
            <person name="Seuylemezian A."/>
            <person name="Cooper K."/>
            <person name="Vaishampayan P."/>
        </authorList>
    </citation>
    <scope>NUCLEOTIDE SEQUENCE [LARGE SCALE GENOMIC DNA]</scope>
    <source>
        <strain evidence="6 8">ATCC 29669</strain>
    </source>
</reference>
<dbReference type="InterPro" id="IPR008220">
    <property type="entry name" value="HAT_MetX-like"/>
</dbReference>
<protein>
    <recommendedName>
        <fullName evidence="2">Homoserine O-acetyltransferase</fullName>
        <shortName evidence="2">HAT</shortName>
        <ecNumber evidence="2">2.3.1.31</ecNumber>
    </recommendedName>
    <alternativeName>
        <fullName evidence="2">Homoserine transacetylase</fullName>
        <shortName evidence="2">HTA</shortName>
    </alternativeName>
</protein>
<comment type="subcellular location">
    <subcellularLocation>
        <location evidence="2">Cytoplasm</location>
    </subcellularLocation>
</comment>
<dbReference type="Proteomes" id="UP000234951">
    <property type="component" value="Unassembled WGS sequence"/>
</dbReference>
<dbReference type="UniPathway" id="UPA00051">
    <property type="reaction ID" value="UER00074"/>
</dbReference>
<dbReference type="NCBIfam" id="TIGR01392">
    <property type="entry name" value="homoserO_Ac_trn"/>
    <property type="match status" value="1"/>
</dbReference>
<feature type="domain" description="AB hydrolase-1" evidence="4">
    <location>
        <begin position="35"/>
        <end position="332"/>
    </location>
</feature>